<evidence type="ECO:0000313" key="2">
    <source>
        <dbReference type="Proteomes" id="UP000379480"/>
    </source>
</evidence>
<dbReference type="SUPFAM" id="SSF47336">
    <property type="entry name" value="ACP-like"/>
    <property type="match status" value="1"/>
</dbReference>
<sequence length="83" mass="9689">MNRAAVRDAVHRYIGRLLDGKNGFDDDMSLEQLGLDKQDIEELIFRLEDEFELSAFTREEDQLLKRAITVDDLCRFLLEISGR</sequence>
<dbReference type="EMBL" id="CABVHY010000013">
    <property type="protein sequence ID" value="VVO05528.1"/>
    <property type="molecule type" value="Genomic_DNA"/>
</dbReference>
<protein>
    <recommendedName>
        <fullName evidence="3">Acyl carrier protein</fullName>
    </recommendedName>
</protein>
<organism evidence="1 2">
    <name type="scientific">Pseudomonas fluorescens</name>
    <dbReference type="NCBI Taxonomy" id="294"/>
    <lineage>
        <taxon>Bacteria</taxon>
        <taxon>Pseudomonadati</taxon>
        <taxon>Pseudomonadota</taxon>
        <taxon>Gammaproteobacteria</taxon>
        <taxon>Pseudomonadales</taxon>
        <taxon>Pseudomonadaceae</taxon>
        <taxon>Pseudomonas</taxon>
    </lineage>
</organism>
<dbReference type="AlphaFoldDB" id="A0A5E7CU58"/>
<dbReference type="InterPro" id="IPR036736">
    <property type="entry name" value="ACP-like_sf"/>
</dbReference>
<name>A0A5E7CU58_PSEFL</name>
<proteinExistence type="predicted"/>
<dbReference type="Gene3D" id="1.10.1200.10">
    <property type="entry name" value="ACP-like"/>
    <property type="match status" value="1"/>
</dbReference>
<dbReference type="OrthoDB" id="6984259at2"/>
<dbReference type="Proteomes" id="UP000379480">
    <property type="component" value="Unassembled WGS sequence"/>
</dbReference>
<evidence type="ECO:0008006" key="3">
    <source>
        <dbReference type="Google" id="ProtNLM"/>
    </source>
</evidence>
<reference evidence="1 2" key="1">
    <citation type="submission" date="2019-09" db="EMBL/GenBank/DDBJ databases">
        <authorList>
            <person name="Chandra G."/>
            <person name="Truman W A."/>
        </authorList>
    </citation>
    <scope>NUCLEOTIDE SEQUENCE [LARGE SCALE GENOMIC DNA]</scope>
    <source>
        <strain evidence="1">PS723</strain>
    </source>
</reference>
<dbReference type="RefSeq" id="WP_150804398.1">
    <property type="nucleotide sequence ID" value="NZ_CABVHY010000013.1"/>
</dbReference>
<gene>
    <name evidence="1" type="ORF">PS723_02995</name>
</gene>
<accession>A0A5E7CU58</accession>
<evidence type="ECO:0000313" key="1">
    <source>
        <dbReference type="EMBL" id="VVO05528.1"/>
    </source>
</evidence>